<feature type="domain" description="PAC" evidence="6">
    <location>
        <begin position="129"/>
        <end position="181"/>
    </location>
</feature>
<dbReference type="PANTHER" id="PTHR24421:SF56">
    <property type="entry name" value="OXYGEN SENSOR HISTIDINE KINASE RESPONSE REGULATOR DOST"/>
    <property type="match status" value="1"/>
</dbReference>
<gene>
    <name evidence="7" type="ORF">AB5J52_04220</name>
</gene>
<dbReference type="CDD" id="cd00130">
    <property type="entry name" value="PAS"/>
    <property type="match status" value="1"/>
</dbReference>
<feature type="region of interest" description="Disordered" evidence="4">
    <location>
        <begin position="1"/>
        <end position="23"/>
    </location>
</feature>
<dbReference type="SMART" id="SM00091">
    <property type="entry name" value="PAS"/>
    <property type="match status" value="1"/>
</dbReference>
<feature type="domain" description="PAS" evidence="5">
    <location>
        <begin position="56"/>
        <end position="126"/>
    </location>
</feature>
<dbReference type="PROSITE" id="PS50113">
    <property type="entry name" value="PAC"/>
    <property type="match status" value="1"/>
</dbReference>
<dbReference type="PANTHER" id="PTHR24421">
    <property type="entry name" value="NITRATE/NITRITE SENSOR PROTEIN NARX-RELATED"/>
    <property type="match status" value="1"/>
</dbReference>
<dbReference type="NCBIfam" id="TIGR00229">
    <property type="entry name" value="sensory_box"/>
    <property type="match status" value="1"/>
</dbReference>
<feature type="compositionally biased region" description="Basic and acidic residues" evidence="4">
    <location>
        <begin position="8"/>
        <end position="18"/>
    </location>
</feature>
<dbReference type="Pfam" id="PF02518">
    <property type="entry name" value="HATPase_c"/>
    <property type="match status" value="1"/>
</dbReference>
<dbReference type="Pfam" id="PF07730">
    <property type="entry name" value="HisKA_3"/>
    <property type="match status" value="1"/>
</dbReference>
<dbReference type="InterPro" id="IPR036890">
    <property type="entry name" value="HATPase_C_sf"/>
</dbReference>
<dbReference type="Pfam" id="PF00989">
    <property type="entry name" value="PAS"/>
    <property type="match status" value="1"/>
</dbReference>
<evidence type="ECO:0000259" key="6">
    <source>
        <dbReference type="PROSITE" id="PS50113"/>
    </source>
</evidence>
<evidence type="ECO:0000256" key="4">
    <source>
        <dbReference type="SAM" id="MobiDB-lite"/>
    </source>
</evidence>
<evidence type="ECO:0000313" key="7">
    <source>
        <dbReference type="EMBL" id="XDQ41539.1"/>
    </source>
</evidence>
<dbReference type="CDD" id="cd16917">
    <property type="entry name" value="HATPase_UhpB-NarQ-NarX-like"/>
    <property type="match status" value="1"/>
</dbReference>
<dbReference type="GO" id="GO:0016020">
    <property type="term" value="C:membrane"/>
    <property type="evidence" value="ECO:0007669"/>
    <property type="project" value="InterPro"/>
</dbReference>
<dbReference type="Gene3D" id="1.20.5.1930">
    <property type="match status" value="1"/>
</dbReference>
<dbReference type="InterPro" id="IPR000700">
    <property type="entry name" value="PAS-assoc_C"/>
</dbReference>
<protein>
    <submittedName>
        <fullName evidence="7">PAS domain S-box protein</fullName>
    </submittedName>
</protein>
<dbReference type="InterPro" id="IPR003594">
    <property type="entry name" value="HATPase_dom"/>
</dbReference>
<dbReference type="SUPFAM" id="SSF55874">
    <property type="entry name" value="ATPase domain of HSP90 chaperone/DNA topoisomerase II/histidine kinase"/>
    <property type="match status" value="1"/>
</dbReference>
<dbReference type="SMART" id="SM00086">
    <property type="entry name" value="PAC"/>
    <property type="match status" value="1"/>
</dbReference>
<dbReference type="InterPro" id="IPR035965">
    <property type="entry name" value="PAS-like_dom_sf"/>
</dbReference>
<sequence length="391" mass="42080">MGNPDGLRPLDDSHDTPRRTGSARQAHLIDELRQELEDTNRGLIALHTELENARRAEARLAAIVASSDDAMLSLDSELRVETWNPGARRLLGHTEEQIAGQAVATLMPDAARAEFRTAVEQIRSGGRAESHQCRWHRADGTEVDVAVTVSARRDADGALVGYCATARDITHQLAAQAELASARADREVMAERDRIARDLHDMVIQRVFGAGLALQSTAARLHGPDADRMHTVIDELDATIRELRTTIFDLHQPAQKAASLRAQVLDEAAAAQPRLGFAPAVEFEGPVDASLPDATAAHLLAVLREALSNAARHAQASAVTVFVRADAELLLEITDDGRGIDPAVTRSSGLTNLRRRAEKLGGTFAVGRAPAGGTRLRWRIPLAGARSAATT</sequence>
<accession>A0AB39QKP9</accession>
<dbReference type="EMBL" id="CP163441">
    <property type="protein sequence ID" value="XDQ41539.1"/>
    <property type="molecule type" value="Genomic_DNA"/>
</dbReference>
<dbReference type="Gene3D" id="3.30.565.10">
    <property type="entry name" value="Histidine kinase-like ATPase, C-terminal domain"/>
    <property type="match status" value="1"/>
</dbReference>
<dbReference type="InterPro" id="IPR050482">
    <property type="entry name" value="Sensor_HK_TwoCompSys"/>
</dbReference>
<dbReference type="SUPFAM" id="SSF55785">
    <property type="entry name" value="PYP-like sensor domain (PAS domain)"/>
    <property type="match status" value="1"/>
</dbReference>
<keyword evidence="3" id="KW-0902">Two-component regulatory system</keyword>
<dbReference type="GO" id="GO:0000155">
    <property type="term" value="F:phosphorelay sensor kinase activity"/>
    <property type="evidence" value="ECO:0007669"/>
    <property type="project" value="InterPro"/>
</dbReference>
<dbReference type="SMART" id="SM00387">
    <property type="entry name" value="HATPase_c"/>
    <property type="match status" value="1"/>
</dbReference>
<evidence type="ECO:0000256" key="3">
    <source>
        <dbReference type="ARBA" id="ARBA00023012"/>
    </source>
</evidence>
<dbReference type="InterPro" id="IPR011712">
    <property type="entry name" value="Sig_transdc_His_kin_sub3_dim/P"/>
</dbReference>
<dbReference type="InterPro" id="IPR013767">
    <property type="entry name" value="PAS_fold"/>
</dbReference>
<evidence type="ECO:0000256" key="1">
    <source>
        <dbReference type="ARBA" id="ARBA00022679"/>
    </source>
</evidence>
<dbReference type="RefSeq" id="WP_369221179.1">
    <property type="nucleotide sequence ID" value="NZ_CP163441.1"/>
</dbReference>
<name>A0AB39QKP9_9ACTN</name>
<dbReference type="GO" id="GO:0006355">
    <property type="term" value="P:regulation of DNA-templated transcription"/>
    <property type="evidence" value="ECO:0007669"/>
    <property type="project" value="InterPro"/>
</dbReference>
<dbReference type="PROSITE" id="PS50112">
    <property type="entry name" value="PAS"/>
    <property type="match status" value="1"/>
</dbReference>
<dbReference type="AlphaFoldDB" id="A0AB39QKP9"/>
<reference evidence="7" key="1">
    <citation type="submission" date="2024-07" db="EMBL/GenBank/DDBJ databases">
        <authorList>
            <person name="Yu S.T."/>
        </authorList>
    </citation>
    <scope>NUCLEOTIDE SEQUENCE</scope>
    <source>
        <strain evidence="7">R39</strain>
    </source>
</reference>
<evidence type="ECO:0000256" key="2">
    <source>
        <dbReference type="ARBA" id="ARBA00022777"/>
    </source>
</evidence>
<dbReference type="InterPro" id="IPR001610">
    <property type="entry name" value="PAC"/>
</dbReference>
<keyword evidence="1" id="KW-0808">Transferase</keyword>
<evidence type="ECO:0000259" key="5">
    <source>
        <dbReference type="PROSITE" id="PS50112"/>
    </source>
</evidence>
<dbReference type="InterPro" id="IPR000014">
    <property type="entry name" value="PAS"/>
</dbReference>
<dbReference type="Gene3D" id="3.30.450.20">
    <property type="entry name" value="PAS domain"/>
    <property type="match status" value="1"/>
</dbReference>
<organism evidence="7">
    <name type="scientific">Streptomyces sp. R39</name>
    <dbReference type="NCBI Taxonomy" id="3238631"/>
    <lineage>
        <taxon>Bacteria</taxon>
        <taxon>Bacillati</taxon>
        <taxon>Actinomycetota</taxon>
        <taxon>Actinomycetes</taxon>
        <taxon>Kitasatosporales</taxon>
        <taxon>Streptomycetaceae</taxon>
        <taxon>Streptomyces</taxon>
    </lineage>
</organism>
<keyword evidence="2" id="KW-0418">Kinase</keyword>
<dbReference type="GO" id="GO:0046983">
    <property type="term" value="F:protein dimerization activity"/>
    <property type="evidence" value="ECO:0007669"/>
    <property type="project" value="InterPro"/>
</dbReference>
<proteinExistence type="predicted"/>